<dbReference type="SMART" id="SM00220">
    <property type="entry name" value="S_TKc"/>
    <property type="match status" value="1"/>
</dbReference>
<keyword evidence="13" id="KW-1185">Reference proteome</keyword>
<dbReference type="Gene3D" id="3.30.200.20">
    <property type="entry name" value="Phosphorylase Kinase, domain 1"/>
    <property type="match status" value="1"/>
</dbReference>
<dbReference type="SUPFAM" id="SSF56112">
    <property type="entry name" value="Protein kinase-like (PK-like)"/>
    <property type="match status" value="2"/>
</dbReference>
<dbReference type="Pfam" id="PF00069">
    <property type="entry name" value="Pkinase"/>
    <property type="match status" value="1"/>
</dbReference>
<feature type="compositionally biased region" description="Polar residues" evidence="10">
    <location>
        <begin position="297"/>
        <end position="315"/>
    </location>
</feature>
<dbReference type="PROSITE" id="PS00107">
    <property type="entry name" value="PROTEIN_KINASE_ATP"/>
    <property type="match status" value="1"/>
</dbReference>
<dbReference type="Gene3D" id="1.10.510.10">
    <property type="entry name" value="Transferase(Phosphotransferase) domain 1"/>
    <property type="match status" value="1"/>
</dbReference>
<evidence type="ECO:0000259" key="11">
    <source>
        <dbReference type="PROSITE" id="PS50011"/>
    </source>
</evidence>
<gene>
    <name evidence="12" type="primary">TIO</name>
    <name evidence="12" type="ORF">AXF42_Ash003835</name>
</gene>
<reference evidence="12 13" key="1">
    <citation type="journal article" date="2017" name="Nature">
        <title>The Apostasia genome and the evolution of orchids.</title>
        <authorList>
            <person name="Zhang G.Q."/>
            <person name="Liu K.W."/>
            <person name="Li Z."/>
            <person name="Lohaus R."/>
            <person name="Hsiao Y.Y."/>
            <person name="Niu S.C."/>
            <person name="Wang J.Y."/>
            <person name="Lin Y.C."/>
            <person name="Xu Q."/>
            <person name="Chen L.J."/>
            <person name="Yoshida K."/>
            <person name="Fujiwara S."/>
            <person name="Wang Z.W."/>
            <person name="Zhang Y.Q."/>
            <person name="Mitsuda N."/>
            <person name="Wang M."/>
            <person name="Liu G.H."/>
            <person name="Pecoraro L."/>
            <person name="Huang H.X."/>
            <person name="Xiao X.J."/>
            <person name="Lin M."/>
            <person name="Wu X.Y."/>
            <person name="Wu W.L."/>
            <person name="Chen Y.Y."/>
            <person name="Chang S.B."/>
            <person name="Sakamoto S."/>
            <person name="Ohme-Takagi M."/>
            <person name="Yagi M."/>
            <person name="Zeng S.J."/>
            <person name="Shen C.Y."/>
            <person name="Yeh C.M."/>
            <person name="Luo Y.B."/>
            <person name="Tsai W.C."/>
            <person name="Van de Peer Y."/>
            <person name="Liu Z.J."/>
        </authorList>
    </citation>
    <scope>NUCLEOTIDE SEQUENCE [LARGE SCALE GENOMIC DNA]</scope>
    <source>
        <strain evidence="13">cv. Shenzhen</strain>
        <tissue evidence="12">Stem</tissue>
    </source>
</reference>
<evidence type="ECO:0000256" key="8">
    <source>
        <dbReference type="ARBA" id="ARBA00048679"/>
    </source>
</evidence>
<keyword evidence="2" id="KW-0723">Serine/threonine-protein kinase</keyword>
<feature type="binding site" evidence="9">
    <location>
        <position position="39"/>
    </location>
    <ligand>
        <name>ATP</name>
        <dbReference type="ChEBI" id="CHEBI:30616"/>
    </ligand>
</feature>
<keyword evidence="3 12" id="KW-0808">Transferase</keyword>
<dbReference type="EMBL" id="KZ451980">
    <property type="protein sequence ID" value="PKA55198.1"/>
    <property type="molecule type" value="Genomic_DNA"/>
</dbReference>
<comment type="catalytic activity">
    <reaction evidence="8">
        <text>L-seryl-[protein] + ATP = O-phospho-L-seryl-[protein] + ADP + H(+)</text>
        <dbReference type="Rhea" id="RHEA:17989"/>
        <dbReference type="Rhea" id="RHEA-COMP:9863"/>
        <dbReference type="Rhea" id="RHEA-COMP:11604"/>
        <dbReference type="ChEBI" id="CHEBI:15378"/>
        <dbReference type="ChEBI" id="CHEBI:29999"/>
        <dbReference type="ChEBI" id="CHEBI:30616"/>
        <dbReference type="ChEBI" id="CHEBI:83421"/>
        <dbReference type="ChEBI" id="CHEBI:456216"/>
        <dbReference type="EC" id="2.7.11.1"/>
    </reaction>
</comment>
<evidence type="ECO:0000313" key="12">
    <source>
        <dbReference type="EMBL" id="PKA55198.1"/>
    </source>
</evidence>
<feature type="region of interest" description="Disordered" evidence="10">
    <location>
        <begin position="294"/>
        <end position="315"/>
    </location>
</feature>
<dbReference type="GO" id="GO:0004674">
    <property type="term" value="F:protein serine/threonine kinase activity"/>
    <property type="evidence" value="ECO:0007669"/>
    <property type="project" value="UniProtKB-KW"/>
</dbReference>
<organism evidence="12 13">
    <name type="scientific">Apostasia shenzhenica</name>
    <dbReference type="NCBI Taxonomy" id="1088818"/>
    <lineage>
        <taxon>Eukaryota</taxon>
        <taxon>Viridiplantae</taxon>
        <taxon>Streptophyta</taxon>
        <taxon>Embryophyta</taxon>
        <taxon>Tracheophyta</taxon>
        <taxon>Spermatophyta</taxon>
        <taxon>Magnoliopsida</taxon>
        <taxon>Liliopsida</taxon>
        <taxon>Asparagales</taxon>
        <taxon>Orchidaceae</taxon>
        <taxon>Apostasioideae</taxon>
        <taxon>Apostasia</taxon>
    </lineage>
</organism>
<evidence type="ECO:0000256" key="3">
    <source>
        <dbReference type="ARBA" id="ARBA00022679"/>
    </source>
</evidence>
<dbReference type="EC" id="2.7.11.1" evidence="1"/>
<dbReference type="PANTHER" id="PTHR22983:SF6">
    <property type="entry name" value="SERINE_THREONINE-PROTEIN KINASE 36"/>
    <property type="match status" value="1"/>
</dbReference>
<evidence type="ECO:0000256" key="6">
    <source>
        <dbReference type="ARBA" id="ARBA00022840"/>
    </source>
</evidence>
<evidence type="ECO:0000256" key="1">
    <source>
        <dbReference type="ARBA" id="ARBA00012513"/>
    </source>
</evidence>
<dbReference type="PANTHER" id="PTHR22983">
    <property type="entry name" value="PROTEIN KINASE RELATED"/>
    <property type="match status" value="1"/>
</dbReference>
<comment type="catalytic activity">
    <reaction evidence="7">
        <text>L-threonyl-[protein] + ATP = O-phospho-L-threonyl-[protein] + ADP + H(+)</text>
        <dbReference type="Rhea" id="RHEA:46608"/>
        <dbReference type="Rhea" id="RHEA-COMP:11060"/>
        <dbReference type="Rhea" id="RHEA-COMP:11605"/>
        <dbReference type="ChEBI" id="CHEBI:15378"/>
        <dbReference type="ChEBI" id="CHEBI:30013"/>
        <dbReference type="ChEBI" id="CHEBI:30616"/>
        <dbReference type="ChEBI" id="CHEBI:61977"/>
        <dbReference type="ChEBI" id="CHEBI:456216"/>
        <dbReference type="EC" id="2.7.11.1"/>
    </reaction>
</comment>
<keyword evidence="6 9" id="KW-0067">ATP-binding</keyword>
<keyword evidence="4 9" id="KW-0547">Nucleotide-binding</keyword>
<sequence length="470" mass="52821">MGIESYHVLELVGEGSFGKVYKGRRKYTGLTVAMKFILKSGKSDKDIQNLRQEIEKWGKLILNIIEIATKQQLDINFARIDLESSETRKSLSSIFFHIAETKFKSCDASILRKLKHENIIEMLDAFESPQEFCVVTEFAQVHNSQCHGELFEILEDDKSLPEDQVQAIAKQLWIQNLPNYFDCGRFHLGMDSWKESGLKRLADPITPFLHLSRVSLSEMMGWMYELFVGEPPFYTNSVYALIRQIVKIPEKRLSWPALLEHPFVKESSEDVLAREARLVCAVARGYNSSCREENCTPGLTSGSSDDSARVHSTSSHMECHKRANISPDVQVGSPSLAAVCQNGEPSASHSPSIFPSVLDKLENSSKTVKGATNILQDNEALSAVLLHLKTWSSWSPTSLRDLNIDSVNQSFRILSNLIASGVHEYSAALDDMIDVLLEFTKVIVTVKLPEAHGLIIKVLVQFMVERDIMN</sequence>
<evidence type="ECO:0000313" key="13">
    <source>
        <dbReference type="Proteomes" id="UP000236161"/>
    </source>
</evidence>
<evidence type="ECO:0000256" key="10">
    <source>
        <dbReference type="SAM" id="MobiDB-lite"/>
    </source>
</evidence>
<dbReference type="InterPro" id="IPR000719">
    <property type="entry name" value="Prot_kinase_dom"/>
</dbReference>
<evidence type="ECO:0000256" key="2">
    <source>
        <dbReference type="ARBA" id="ARBA00022527"/>
    </source>
</evidence>
<dbReference type="InterPro" id="IPR017441">
    <property type="entry name" value="Protein_kinase_ATP_BS"/>
</dbReference>
<protein>
    <recommendedName>
        <fullName evidence="1">non-specific serine/threonine protein kinase</fullName>
        <ecNumber evidence="1">2.7.11.1</ecNumber>
    </recommendedName>
</protein>
<dbReference type="GO" id="GO:0005737">
    <property type="term" value="C:cytoplasm"/>
    <property type="evidence" value="ECO:0007669"/>
    <property type="project" value="UniProtKB-ARBA"/>
</dbReference>
<keyword evidence="5 12" id="KW-0418">Kinase</keyword>
<dbReference type="InterPro" id="IPR011009">
    <property type="entry name" value="Kinase-like_dom_sf"/>
</dbReference>
<dbReference type="PROSITE" id="PS50011">
    <property type="entry name" value="PROTEIN_KINASE_DOM"/>
    <property type="match status" value="1"/>
</dbReference>
<feature type="domain" description="Protein kinase" evidence="11">
    <location>
        <begin position="6"/>
        <end position="470"/>
    </location>
</feature>
<dbReference type="AlphaFoldDB" id="A0A2I0AI31"/>
<evidence type="ECO:0000256" key="5">
    <source>
        <dbReference type="ARBA" id="ARBA00022777"/>
    </source>
</evidence>
<accession>A0A2I0AI31</accession>
<dbReference type="GO" id="GO:0005524">
    <property type="term" value="F:ATP binding"/>
    <property type="evidence" value="ECO:0007669"/>
    <property type="project" value="UniProtKB-UniRule"/>
</dbReference>
<dbReference type="Proteomes" id="UP000236161">
    <property type="component" value="Unassembled WGS sequence"/>
</dbReference>
<dbReference type="OrthoDB" id="266718at2759"/>
<evidence type="ECO:0000256" key="9">
    <source>
        <dbReference type="PROSITE-ProRule" id="PRU10141"/>
    </source>
</evidence>
<dbReference type="STRING" id="1088818.A0A2I0AI31"/>
<proteinExistence type="predicted"/>
<dbReference type="GO" id="GO:0106310">
    <property type="term" value="F:protein serine kinase activity"/>
    <property type="evidence" value="ECO:0007669"/>
    <property type="project" value="RHEA"/>
</dbReference>
<evidence type="ECO:0000256" key="7">
    <source>
        <dbReference type="ARBA" id="ARBA00047899"/>
    </source>
</evidence>
<name>A0A2I0AI31_9ASPA</name>
<evidence type="ECO:0000256" key="4">
    <source>
        <dbReference type="ARBA" id="ARBA00022741"/>
    </source>
</evidence>